<evidence type="ECO:0000256" key="8">
    <source>
        <dbReference type="ARBA" id="ARBA00022723"/>
    </source>
</evidence>
<feature type="binding site" evidence="10 14">
    <location>
        <begin position="222"/>
        <end position="223"/>
    </location>
    <ligand>
        <name>substrate</name>
    </ligand>
</feature>
<evidence type="ECO:0000256" key="13">
    <source>
        <dbReference type="PIRSR" id="PIRSR001461-2"/>
    </source>
</evidence>
<feature type="binding site" evidence="14">
    <location>
        <position position="202"/>
    </location>
    <ligand>
        <name>substrate</name>
    </ligand>
</feature>
<dbReference type="GO" id="GO:0004750">
    <property type="term" value="F:D-ribulose-phosphate 3-epimerase activity"/>
    <property type="evidence" value="ECO:0007669"/>
    <property type="project" value="UniProtKB-UniRule"/>
</dbReference>
<dbReference type="STRING" id="33905.BTHE_0983"/>
<comment type="cofactor">
    <cofactor evidence="4">
        <name>Zn(2+)</name>
        <dbReference type="ChEBI" id="CHEBI:29105"/>
    </cofactor>
</comment>
<evidence type="ECO:0000256" key="4">
    <source>
        <dbReference type="ARBA" id="ARBA00001947"/>
    </source>
</evidence>
<evidence type="ECO:0000256" key="12">
    <source>
        <dbReference type="PIRSR" id="PIRSR001461-1"/>
    </source>
</evidence>
<evidence type="ECO:0000313" key="16">
    <source>
        <dbReference type="Proteomes" id="UP000233727"/>
    </source>
</evidence>
<evidence type="ECO:0000256" key="9">
    <source>
        <dbReference type="ARBA" id="ARBA00023235"/>
    </source>
</evidence>
<evidence type="ECO:0000313" key="15">
    <source>
        <dbReference type="EMBL" id="PKU92344.1"/>
    </source>
</evidence>
<dbReference type="InterPro" id="IPR011060">
    <property type="entry name" value="RibuloseP-bd_barrel"/>
</dbReference>
<dbReference type="Pfam" id="PF00834">
    <property type="entry name" value="Ribul_P_3_epim"/>
    <property type="match status" value="1"/>
</dbReference>
<dbReference type="EC" id="5.1.3.1" evidence="7 10"/>
<comment type="function">
    <text evidence="10">Catalyzes the reversible epimerization of D-ribulose 5-phosphate to D-xylulose 5-phosphate.</text>
</comment>
<dbReference type="Gene3D" id="3.20.20.70">
    <property type="entry name" value="Aldolase class I"/>
    <property type="match status" value="1"/>
</dbReference>
<dbReference type="GO" id="GO:0006098">
    <property type="term" value="P:pentose-phosphate shunt"/>
    <property type="evidence" value="ECO:0007669"/>
    <property type="project" value="UniProtKB-UniRule"/>
</dbReference>
<feature type="binding site" evidence="10 13">
    <location>
        <position position="91"/>
    </location>
    <ligand>
        <name>a divalent metal cation</name>
        <dbReference type="ChEBI" id="CHEBI:60240"/>
    </ligand>
</feature>
<dbReference type="InterPro" id="IPR000056">
    <property type="entry name" value="Ribul_P_3_epim-like"/>
</dbReference>
<comment type="catalytic activity">
    <reaction evidence="1 10 11">
        <text>D-ribulose 5-phosphate = D-xylulose 5-phosphate</text>
        <dbReference type="Rhea" id="RHEA:13677"/>
        <dbReference type="ChEBI" id="CHEBI:57737"/>
        <dbReference type="ChEBI" id="CHEBI:58121"/>
        <dbReference type="EC" id="5.1.3.1"/>
    </reaction>
</comment>
<comment type="similarity">
    <text evidence="6 10 11">Belongs to the ribulose-phosphate 3-epimerase family.</text>
</comment>
<evidence type="ECO:0000256" key="11">
    <source>
        <dbReference type="PIRNR" id="PIRNR001461"/>
    </source>
</evidence>
<feature type="active site" description="Proton donor" evidence="10 12">
    <location>
        <position position="200"/>
    </location>
</feature>
<dbReference type="GO" id="GO:0046872">
    <property type="term" value="F:metal ion binding"/>
    <property type="evidence" value="ECO:0007669"/>
    <property type="project" value="UniProtKB-UniRule"/>
</dbReference>
<dbReference type="PANTHER" id="PTHR11749">
    <property type="entry name" value="RIBULOSE-5-PHOSPHATE-3-EPIMERASE"/>
    <property type="match status" value="1"/>
</dbReference>
<dbReference type="EMBL" id="PCGY01000012">
    <property type="protein sequence ID" value="PKU92344.1"/>
    <property type="molecule type" value="Genomic_DNA"/>
</dbReference>
<evidence type="ECO:0000256" key="10">
    <source>
        <dbReference type="HAMAP-Rule" id="MF_02227"/>
    </source>
</evidence>
<keyword evidence="13" id="KW-0464">Manganese</keyword>
<evidence type="ECO:0000256" key="7">
    <source>
        <dbReference type="ARBA" id="ARBA00013188"/>
    </source>
</evidence>
<evidence type="ECO:0000256" key="3">
    <source>
        <dbReference type="ARBA" id="ARBA00001941"/>
    </source>
</evidence>
<keyword evidence="8 10" id="KW-0479">Metal-binding</keyword>
<feature type="binding site" evidence="10 14">
    <location>
        <position position="91"/>
    </location>
    <ligand>
        <name>substrate</name>
    </ligand>
</feature>
<comment type="cofactor">
    <cofactor evidence="5">
        <name>Fe(2+)</name>
        <dbReference type="ChEBI" id="CHEBI:29033"/>
    </cofactor>
</comment>
<dbReference type="PIRSF" id="PIRSF001461">
    <property type="entry name" value="RPE"/>
    <property type="match status" value="1"/>
</dbReference>
<feature type="active site" description="Proton acceptor" evidence="10 12">
    <location>
        <position position="60"/>
    </location>
</feature>
<dbReference type="Proteomes" id="UP000233727">
    <property type="component" value="Unassembled WGS sequence"/>
</dbReference>
<dbReference type="SUPFAM" id="SSF51366">
    <property type="entry name" value="Ribulose-phoshate binding barrel"/>
    <property type="match status" value="1"/>
</dbReference>
<feature type="binding site" evidence="10 13">
    <location>
        <position position="58"/>
    </location>
    <ligand>
        <name>a divalent metal cation</name>
        <dbReference type="ChEBI" id="CHEBI:60240"/>
    </ligand>
</feature>
<comment type="cofactor">
    <cofactor evidence="2">
        <name>Mn(2+)</name>
        <dbReference type="ChEBI" id="CHEBI:29035"/>
    </cofactor>
</comment>
<evidence type="ECO:0000256" key="5">
    <source>
        <dbReference type="ARBA" id="ARBA00001954"/>
    </source>
</evidence>
<dbReference type="CDD" id="cd00429">
    <property type="entry name" value="RPE"/>
    <property type="match status" value="1"/>
</dbReference>
<name>A0A2N3QL45_9BIFI</name>
<dbReference type="GO" id="GO:0005737">
    <property type="term" value="C:cytoplasm"/>
    <property type="evidence" value="ECO:0007669"/>
    <property type="project" value="UniProtKB-ARBA"/>
</dbReference>
<dbReference type="PROSITE" id="PS01086">
    <property type="entry name" value="RIBUL_P_3_EPIMER_2"/>
    <property type="match status" value="1"/>
</dbReference>
<gene>
    <name evidence="10" type="primary">rpe</name>
    <name evidence="15" type="ORF">CQR47_0940</name>
</gene>
<dbReference type="InterPro" id="IPR026019">
    <property type="entry name" value="Ribul_P_3_epim"/>
</dbReference>
<feature type="binding site" evidence="10">
    <location>
        <begin position="200"/>
        <end position="202"/>
    </location>
    <ligand>
        <name>substrate</name>
    </ligand>
</feature>
<evidence type="ECO:0000256" key="2">
    <source>
        <dbReference type="ARBA" id="ARBA00001936"/>
    </source>
</evidence>
<comment type="pathway">
    <text evidence="10">Carbohydrate degradation.</text>
</comment>
<keyword evidence="13" id="KW-0862">Zinc</keyword>
<reference evidence="15 16" key="1">
    <citation type="submission" date="2017-10" db="EMBL/GenBank/DDBJ databases">
        <title>Bifidobacterium genomics.</title>
        <authorList>
            <person name="Lugli G.A."/>
            <person name="Milani C."/>
            <person name="Mancabelli L."/>
        </authorList>
    </citation>
    <scope>NUCLEOTIDE SEQUENCE [LARGE SCALE GENOMIC DNA]</scope>
    <source>
        <strain evidence="15 16">1542B</strain>
    </source>
</reference>
<dbReference type="InterPro" id="IPR013785">
    <property type="entry name" value="Aldolase_TIM"/>
</dbReference>
<accession>A0A2N3QL45</accession>
<dbReference type="NCBIfam" id="TIGR01163">
    <property type="entry name" value="rpe"/>
    <property type="match status" value="1"/>
</dbReference>
<evidence type="ECO:0000256" key="6">
    <source>
        <dbReference type="ARBA" id="ARBA00009541"/>
    </source>
</evidence>
<feature type="binding site" evidence="10 14">
    <location>
        <position position="35"/>
    </location>
    <ligand>
        <name>substrate</name>
    </ligand>
</feature>
<evidence type="ECO:0000256" key="14">
    <source>
        <dbReference type="PIRSR" id="PIRSR001461-3"/>
    </source>
</evidence>
<comment type="cofactor">
    <cofactor evidence="3">
        <name>Co(2+)</name>
        <dbReference type="ChEBI" id="CHEBI:48828"/>
    </cofactor>
</comment>
<protein>
    <recommendedName>
        <fullName evidence="7 10">Ribulose-phosphate 3-epimerase</fullName>
        <ecNumber evidence="7 10">5.1.3.1</ecNumber>
    </recommendedName>
</protein>
<organism evidence="15 16">
    <name type="scientific">Bifidobacterium thermophilum</name>
    <dbReference type="NCBI Taxonomy" id="33905"/>
    <lineage>
        <taxon>Bacteria</taxon>
        <taxon>Bacillati</taxon>
        <taxon>Actinomycetota</taxon>
        <taxon>Actinomycetes</taxon>
        <taxon>Bifidobacteriales</taxon>
        <taxon>Bifidobacteriaceae</taxon>
        <taxon>Bifidobacterium</taxon>
    </lineage>
</organism>
<feature type="binding site" evidence="10 14">
    <location>
        <begin position="167"/>
        <end position="170"/>
    </location>
    <ligand>
        <name>substrate</name>
    </ligand>
</feature>
<keyword evidence="10 11" id="KW-0119">Carbohydrate metabolism</keyword>
<proteinExistence type="inferred from homology"/>
<dbReference type="AlphaFoldDB" id="A0A2N3QL45"/>
<feature type="binding site" evidence="10 13">
    <location>
        <position position="200"/>
    </location>
    <ligand>
        <name>a divalent metal cation</name>
        <dbReference type="ChEBI" id="CHEBI:60240"/>
    </ligand>
</feature>
<dbReference type="NCBIfam" id="NF004076">
    <property type="entry name" value="PRK05581.1-4"/>
    <property type="match status" value="1"/>
</dbReference>
<dbReference type="GO" id="GO:0019323">
    <property type="term" value="P:pentose catabolic process"/>
    <property type="evidence" value="ECO:0007669"/>
    <property type="project" value="UniProtKB-UniRule"/>
</dbReference>
<keyword evidence="9 10" id="KW-0413">Isomerase</keyword>
<comment type="caution">
    <text evidence="15">The sequence shown here is derived from an EMBL/GenBank/DDBJ whole genome shotgun (WGS) entry which is preliminary data.</text>
</comment>
<sequence length="248" mass="26780">MTCPAAGRVHLPAPGSSSSAVLHRMGIMSIQIAPSILSADFCNLERDLKAISNADLVHVDVMDHHFVPNLTLGEPIVKRICEVTDLPVDVHLMIEDPDRWAPEYAKLGAASVSFHMGATHAPVRLARQLRDMGCKACFAVRPAEPVEPIFDILDEFDMVLIMTVEPGFGGQKFLDNQMGKVRRLRDEITRRGLDTHIQVDGGVSPKTAHIVADAGADVLVAGSAVYGAEDPAAAIESIREKAQAAYRA</sequence>
<dbReference type="FunFam" id="3.20.20.70:FF:000004">
    <property type="entry name" value="Ribulose-phosphate 3-epimerase"/>
    <property type="match status" value="1"/>
</dbReference>
<keyword evidence="13" id="KW-0170">Cobalt</keyword>
<dbReference type="PROSITE" id="PS01085">
    <property type="entry name" value="RIBUL_P_3_EPIMER_1"/>
    <property type="match status" value="1"/>
</dbReference>
<dbReference type="HAMAP" id="MF_02227">
    <property type="entry name" value="RPE"/>
    <property type="match status" value="1"/>
</dbReference>
<feature type="binding site" evidence="10 13">
    <location>
        <position position="60"/>
    </location>
    <ligand>
        <name>a divalent metal cation</name>
        <dbReference type="ChEBI" id="CHEBI:60240"/>
    </ligand>
</feature>
<comment type="cofactor">
    <cofactor evidence="10 13">
        <name>a divalent metal cation</name>
        <dbReference type="ChEBI" id="CHEBI:60240"/>
    </cofactor>
    <text evidence="10 13">Binds 1 divalent metal cation per subunit.</text>
</comment>
<evidence type="ECO:0000256" key="1">
    <source>
        <dbReference type="ARBA" id="ARBA00001782"/>
    </source>
</evidence>